<dbReference type="AlphaFoldDB" id="A0A1X1VV84"/>
<gene>
    <name evidence="1" type="ORF">AWC07_03180</name>
</gene>
<comment type="caution">
    <text evidence="1">The sequence shown here is derived from an EMBL/GenBank/DDBJ whole genome shotgun (WGS) entry which is preliminary data.</text>
</comment>
<dbReference type="Proteomes" id="UP000193738">
    <property type="component" value="Unassembled WGS sequence"/>
</dbReference>
<proteinExistence type="predicted"/>
<accession>A0A1X1VV84</accession>
<reference evidence="1 2" key="1">
    <citation type="submission" date="2016-01" db="EMBL/GenBank/DDBJ databases">
        <title>The new phylogeny of the genus Mycobacterium.</title>
        <authorList>
            <person name="Tarcisio F."/>
            <person name="Conor M."/>
            <person name="Antonella G."/>
            <person name="Elisabetta G."/>
            <person name="Giulia F.S."/>
            <person name="Sara T."/>
            <person name="Anna F."/>
            <person name="Clotilde B."/>
            <person name="Roberto B."/>
            <person name="Veronica D.S."/>
            <person name="Fabio R."/>
            <person name="Monica P."/>
            <person name="Olivier J."/>
            <person name="Enrico T."/>
            <person name="Nicola S."/>
        </authorList>
    </citation>
    <scope>NUCLEOTIDE SEQUENCE [LARGE SCALE GENOMIC DNA]</scope>
    <source>
        <strain evidence="1 2">DSM 43505</strain>
    </source>
</reference>
<dbReference type="EMBL" id="LQOX01000074">
    <property type="protein sequence ID" value="ORV72899.1"/>
    <property type="molecule type" value="Genomic_DNA"/>
</dbReference>
<sequence>MAVQPSDEAGAARVVANAAVTVVRAASCWHCRARSSLVANMTCDDRNVVGLALPSALLIKEV</sequence>
<evidence type="ECO:0000313" key="2">
    <source>
        <dbReference type="Proteomes" id="UP000193738"/>
    </source>
</evidence>
<name>A0A1X1VV84_MYCGS</name>
<protein>
    <submittedName>
        <fullName evidence="1">Uncharacterized protein</fullName>
    </submittedName>
</protein>
<organism evidence="1 2">
    <name type="scientific">Mycobacterium gastri</name>
    <dbReference type="NCBI Taxonomy" id="1777"/>
    <lineage>
        <taxon>Bacteria</taxon>
        <taxon>Bacillati</taxon>
        <taxon>Actinomycetota</taxon>
        <taxon>Actinomycetes</taxon>
        <taxon>Mycobacteriales</taxon>
        <taxon>Mycobacteriaceae</taxon>
        <taxon>Mycobacterium</taxon>
    </lineage>
</organism>
<evidence type="ECO:0000313" key="1">
    <source>
        <dbReference type="EMBL" id="ORV72899.1"/>
    </source>
</evidence>
<keyword evidence="2" id="KW-1185">Reference proteome</keyword>